<dbReference type="InterPro" id="IPR054194">
    <property type="entry name" value="DUF6899"/>
</dbReference>
<protein>
    <submittedName>
        <fullName evidence="1">Uncharacterized protein</fullName>
    </submittedName>
</protein>
<evidence type="ECO:0000313" key="2">
    <source>
        <dbReference type="Proteomes" id="UP000177629"/>
    </source>
</evidence>
<accession>A0A1G2PJ95</accession>
<dbReference type="AlphaFoldDB" id="A0A1G2PJ95"/>
<proteinExistence type="predicted"/>
<evidence type="ECO:0000313" key="1">
    <source>
        <dbReference type="EMBL" id="OHA48404.1"/>
    </source>
</evidence>
<comment type="caution">
    <text evidence="1">The sequence shown here is derived from an EMBL/GenBank/DDBJ whole genome shotgun (WGS) entry which is preliminary data.</text>
</comment>
<dbReference type="EMBL" id="MHSS01000007">
    <property type="protein sequence ID" value="OHA48404.1"/>
    <property type="molecule type" value="Genomic_DNA"/>
</dbReference>
<sequence>MPYVPSKKTDGKSTDREMLNKAVEALAREAADKITDNLSLLEVYKTVFLDVAAALAHLLKGRPAANKTAVWNLAKALYDLENAYDYEGAFLGELNYAMTRFIQRVPQMKVANNSWTQELRYWLYARTVSALIYASHHTEDLDLGIDGVFEDIKDEYKRRVNLAYEAAQILKSGDCYDTPYYTRLVEVVDEDGNPVGHMEVMLKRGDETLAKDMLDGKIVLKKKN</sequence>
<dbReference type="Pfam" id="PF21840">
    <property type="entry name" value="DUF6899"/>
    <property type="match status" value="1"/>
</dbReference>
<reference evidence="1 2" key="1">
    <citation type="journal article" date="2016" name="Nat. Commun.">
        <title>Thousands of microbial genomes shed light on interconnected biogeochemical processes in an aquifer system.</title>
        <authorList>
            <person name="Anantharaman K."/>
            <person name="Brown C.T."/>
            <person name="Hug L.A."/>
            <person name="Sharon I."/>
            <person name="Castelle C.J."/>
            <person name="Probst A.J."/>
            <person name="Thomas B.C."/>
            <person name="Singh A."/>
            <person name="Wilkins M.J."/>
            <person name="Karaoz U."/>
            <person name="Brodie E.L."/>
            <person name="Williams K.H."/>
            <person name="Hubbard S.S."/>
            <person name="Banfield J.F."/>
        </authorList>
    </citation>
    <scope>NUCLEOTIDE SEQUENCE [LARGE SCALE GENOMIC DNA]</scope>
</reference>
<dbReference type="STRING" id="1802362.A2806_02985"/>
<organism evidence="1 2">
    <name type="scientific">Candidatus Terrybacteria bacterium RIFCSPHIGHO2_01_FULL_48_17</name>
    <dbReference type="NCBI Taxonomy" id="1802362"/>
    <lineage>
        <taxon>Bacteria</taxon>
        <taxon>Candidatus Terryibacteriota</taxon>
    </lineage>
</organism>
<dbReference type="Proteomes" id="UP000177629">
    <property type="component" value="Unassembled WGS sequence"/>
</dbReference>
<gene>
    <name evidence="1" type="ORF">A2806_02985</name>
</gene>
<name>A0A1G2PJ95_9BACT</name>